<evidence type="ECO:0008006" key="3">
    <source>
        <dbReference type="Google" id="ProtNLM"/>
    </source>
</evidence>
<protein>
    <recommendedName>
        <fullName evidence="3">HTH myb-type domain-containing protein</fullName>
    </recommendedName>
</protein>
<dbReference type="InterPro" id="IPR009057">
    <property type="entry name" value="Homeodomain-like_sf"/>
</dbReference>
<organism evidence="1 2">
    <name type="scientific">Morus notabilis</name>
    <dbReference type="NCBI Taxonomy" id="981085"/>
    <lineage>
        <taxon>Eukaryota</taxon>
        <taxon>Viridiplantae</taxon>
        <taxon>Streptophyta</taxon>
        <taxon>Embryophyta</taxon>
        <taxon>Tracheophyta</taxon>
        <taxon>Spermatophyta</taxon>
        <taxon>Magnoliopsida</taxon>
        <taxon>eudicotyledons</taxon>
        <taxon>Gunneridae</taxon>
        <taxon>Pentapetalae</taxon>
        <taxon>rosids</taxon>
        <taxon>fabids</taxon>
        <taxon>Rosales</taxon>
        <taxon>Moraceae</taxon>
        <taxon>Moreae</taxon>
        <taxon>Morus</taxon>
    </lineage>
</organism>
<proteinExistence type="predicted"/>
<reference evidence="2" key="1">
    <citation type="submission" date="2013-01" db="EMBL/GenBank/DDBJ databases">
        <title>Draft Genome Sequence of a Mulberry Tree, Morus notabilis C.K. Schneid.</title>
        <authorList>
            <person name="He N."/>
            <person name="Zhao S."/>
        </authorList>
    </citation>
    <scope>NUCLEOTIDE SEQUENCE</scope>
</reference>
<evidence type="ECO:0000313" key="2">
    <source>
        <dbReference type="Proteomes" id="UP000030645"/>
    </source>
</evidence>
<dbReference type="PANTHER" id="PTHR10641">
    <property type="entry name" value="MYB FAMILY TRANSCRIPTION FACTOR"/>
    <property type="match status" value="1"/>
</dbReference>
<keyword evidence="2" id="KW-1185">Reference proteome</keyword>
<sequence>METGAEELLEVHCLGFGGTLPRVLVAHCLRSGGALPKLVVLENLSAEGEKNAENKRGISTATGVFPLQCANEPERPEKGRCSANISVVAEIFRLQLKYWPNQPVRGRVSPFAAAKSLFFIKPPKSLTSAPRKRAAADISRDKWRNSVGTRAASPFYLTSRMYSNCLKKHVLRMKFQTITIHLLSDMELTSVKYNCQVFHSTNRVAIQLEPSCLQAVDVAVIPRYGINDSRDRVLAIKQNLGLLRCGKSCRLRWVNYLKTDLKKGNITLEEEETIIKLRNALGNRYASNNFSTFLFFLFFESDFRTTYTINYLLRYS</sequence>
<dbReference type="Proteomes" id="UP000030645">
    <property type="component" value="Unassembled WGS sequence"/>
</dbReference>
<gene>
    <name evidence="1" type="ORF">L484_013198</name>
</gene>
<accession>W9RPW6</accession>
<dbReference type="AlphaFoldDB" id="W9RPW6"/>
<dbReference type="InterPro" id="IPR015495">
    <property type="entry name" value="Myb_TF_plants"/>
</dbReference>
<dbReference type="SUPFAM" id="SSF46689">
    <property type="entry name" value="Homeodomain-like"/>
    <property type="match status" value="1"/>
</dbReference>
<dbReference type="EMBL" id="KE344918">
    <property type="protein sequence ID" value="EXB86668.1"/>
    <property type="molecule type" value="Genomic_DNA"/>
</dbReference>
<dbReference type="eggNOG" id="KOG0048">
    <property type="taxonomic scope" value="Eukaryota"/>
</dbReference>
<evidence type="ECO:0000313" key="1">
    <source>
        <dbReference type="EMBL" id="EXB86668.1"/>
    </source>
</evidence>
<dbReference type="PANTHER" id="PTHR10641:SF1413">
    <property type="entry name" value="MYB-RELATED PROTEIN MYB4"/>
    <property type="match status" value="1"/>
</dbReference>
<name>W9RPW6_9ROSA</name>